<gene>
    <name evidence="1" type="ORF">GCM10022222_45710</name>
</gene>
<reference evidence="2" key="1">
    <citation type="journal article" date="2019" name="Int. J. Syst. Evol. Microbiol.">
        <title>The Global Catalogue of Microorganisms (GCM) 10K type strain sequencing project: providing services to taxonomists for standard genome sequencing and annotation.</title>
        <authorList>
            <consortium name="The Broad Institute Genomics Platform"/>
            <consortium name="The Broad Institute Genome Sequencing Center for Infectious Disease"/>
            <person name="Wu L."/>
            <person name="Ma J."/>
        </authorList>
    </citation>
    <scope>NUCLEOTIDE SEQUENCE [LARGE SCALE GENOMIC DNA]</scope>
    <source>
        <strain evidence="2">JCM 16898</strain>
    </source>
</reference>
<name>A0ABP6WUU8_9PSEU</name>
<comment type="caution">
    <text evidence="1">The sequence shown here is derived from an EMBL/GenBank/DDBJ whole genome shotgun (WGS) entry which is preliminary data.</text>
</comment>
<proteinExistence type="predicted"/>
<dbReference type="RefSeq" id="WP_344862993.1">
    <property type="nucleotide sequence ID" value="NZ_BAAAZN010000009.1"/>
</dbReference>
<evidence type="ECO:0008006" key="3">
    <source>
        <dbReference type="Google" id="ProtNLM"/>
    </source>
</evidence>
<dbReference type="InterPro" id="IPR036894">
    <property type="entry name" value="YbaB-like_sf"/>
</dbReference>
<dbReference type="EMBL" id="BAAAZN010000009">
    <property type="protein sequence ID" value="GAA3556891.1"/>
    <property type="molecule type" value="Genomic_DNA"/>
</dbReference>
<dbReference type="Pfam" id="PF02575">
    <property type="entry name" value="YbaB_DNA_bd"/>
    <property type="match status" value="1"/>
</dbReference>
<evidence type="ECO:0000313" key="1">
    <source>
        <dbReference type="EMBL" id="GAA3556891.1"/>
    </source>
</evidence>
<sequence length="153" mass="16789">MTSDPDDLKRRLAASIERAEQRIRALDEGEQITSVVTAEAEAADGAVRATVTGSGRLHELTLDERVRHWAPEEIARQVVHCVQRAQSRLAEVAVESLTERAGADLPFAGLAAERLRTEFPSPESDIGAEPAHLASRRNDNDIVVKLATWDQDD</sequence>
<organism evidence="1 2">
    <name type="scientific">Amycolatopsis ultiminotia</name>
    <dbReference type="NCBI Taxonomy" id="543629"/>
    <lineage>
        <taxon>Bacteria</taxon>
        <taxon>Bacillati</taxon>
        <taxon>Actinomycetota</taxon>
        <taxon>Actinomycetes</taxon>
        <taxon>Pseudonocardiales</taxon>
        <taxon>Pseudonocardiaceae</taxon>
        <taxon>Amycolatopsis</taxon>
    </lineage>
</organism>
<dbReference type="SUPFAM" id="SSF82607">
    <property type="entry name" value="YbaB-like"/>
    <property type="match status" value="1"/>
</dbReference>
<accession>A0ABP6WUU8</accession>
<evidence type="ECO:0000313" key="2">
    <source>
        <dbReference type="Proteomes" id="UP001500689"/>
    </source>
</evidence>
<keyword evidence="2" id="KW-1185">Reference proteome</keyword>
<dbReference type="Proteomes" id="UP001500689">
    <property type="component" value="Unassembled WGS sequence"/>
</dbReference>
<protein>
    <recommendedName>
        <fullName evidence="3">YbaB/EbfC DNA-binding family protein</fullName>
    </recommendedName>
</protein>
<dbReference type="InterPro" id="IPR004401">
    <property type="entry name" value="YbaB/EbfC"/>
</dbReference>
<dbReference type="Gene3D" id="3.30.1310.10">
    <property type="entry name" value="Nucleoid-associated protein YbaB-like domain"/>
    <property type="match status" value="1"/>
</dbReference>